<feature type="compositionally biased region" description="Polar residues" evidence="1">
    <location>
        <begin position="125"/>
        <end position="142"/>
    </location>
</feature>
<dbReference type="PANTHER" id="PTHR12390:SF0">
    <property type="entry name" value="UROPORPHYRINOGEN-III SYNTHASE"/>
    <property type="match status" value="1"/>
</dbReference>
<dbReference type="GeneID" id="27702947"/>
<dbReference type="HOGENOM" id="CLU_051874_0_0_1"/>
<organism evidence="3 4">
    <name type="scientific">Cladophialophora bantiana (strain ATCC 10958 / CBS 173.52 / CDC B-1940 / NIH 8579)</name>
    <name type="common">Xylohypha bantiana</name>
    <dbReference type="NCBI Taxonomy" id="1442370"/>
    <lineage>
        <taxon>Eukaryota</taxon>
        <taxon>Fungi</taxon>
        <taxon>Dikarya</taxon>
        <taxon>Ascomycota</taxon>
        <taxon>Pezizomycotina</taxon>
        <taxon>Eurotiomycetes</taxon>
        <taxon>Chaetothyriomycetidae</taxon>
        <taxon>Chaetothyriales</taxon>
        <taxon>Herpotrichiellaceae</taxon>
        <taxon>Cladophialophora</taxon>
    </lineage>
</organism>
<dbReference type="InterPro" id="IPR039793">
    <property type="entry name" value="UROS/Hem4"/>
</dbReference>
<feature type="compositionally biased region" description="Polar residues" evidence="1">
    <location>
        <begin position="38"/>
        <end position="49"/>
    </location>
</feature>
<evidence type="ECO:0000259" key="2">
    <source>
        <dbReference type="Pfam" id="PF02602"/>
    </source>
</evidence>
<dbReference type="GO" id="GO:0004852">
    <property type="term" value="F:uroporphyrinogen-III synthase activity"/>
    <property type="evidence" value="ECO:0007669"/>
    <property type="project" value="InterPro"/>
</dbReference>
<dbReference type="AlphaFoldDB" id="A0A0D2FRE3"/>
<dbReference type="GO" id="GO:0006782">
    <property type="term" value="P:protoporphyrinogen IX biosynthetic process"/>
    <property type="evidence" value="ECO:0007669"/>
    <property type="project" value="UniProtKB-UniPathway"/>
</dbReference>
<feature type="domain" description="Tetrapyrrole biosynthesis uroporphyrinogen III synthase" evidence="2">
    <location>
        <begin position="251"/>
        <end position="407"/>
    </location>
</feature>
<evidence type="ECO:0000256" key="1">
    <source>
        <dbReference type="SAM" id="MobiDB-lite"/>
    </source>
</evidence>
<dbReference type="InterPro" id="IPR036108">
    <property type="entry name" value="4pyrrol_syn_uPrphyn_synt_sf"/>
</dbReference>
<dbReference type="RefSeq" id="XP_016615836.1">
    <property type="nucleotide sequence ID" value="XM_016767738.1"/>
</dbReference>
<dbReference type="PANTHER" id="PTHR12390">
    <property type="entry name" value="UROPORPHYRINOGEN III SYNTHASE"/>
    <property type="match status" value="1"/>
</dbReference>
<dbReference type="SUPFAM" id="SSF69618">
    <property type="entry name" value="HemD-like"/>
    <property type="match status" value="1"/>
</dbReference>
<dbReference type="InterPro" id="IPR003754">
    <property type="entry name" value="4pyrrol_synth_uPrphyn_synth"/>
</dbReference>
<sequence>MTSPLTIPTLLLKTRSQPHDAYEEYFAASCSNGGGGDATTSTTENTDSPSPVFLPEFVPVLDHRANVQNLSTLEELLKRGRLSEQYGGMVFTSQRAVEAWADVVKRVERGAEQQRGTDGVGQGGVNSSTPDWGTGMTQTSDPTADYGGAARDLFDDDFVFPLYTVGPATSRALNALVAESSSSQSSPFSRLRPSVLGEHTGNGDKLAQYILSHYNALHSRRLDTFYDAPRLPFTPGLGPPRGERVDRDDAKLQKKPLLFLVGEQRRDVIPKTLMDNEGKLAPEERIQVDEVEVYTTVVMESFQDDFRRRIKRFKDDGARVVVVVVFSPQGCESMLRSLDYIDESKALTERARTTRWENFRYDDGDVSASDAQTRYIIATIGPTTRDHLRNKYSFDPDVCAAKPSPGGVGQGLVQFFREKGLM</sequence>
<accession>A0A0D2FRE3</accession>
<dbReference type="OrthoDB" id="5595751at2759"/>
<name>A0A0D2FRE3_CLAB1</name>
<feature type="region of interest" description="Disordered" evidence="1">
    <location>
        <begin position="112"/>
        <end position="143"/>
    </location>
</feature>
<dbReference type="GO" id="GO:0005829">
    <property type="term" value="C:cytosol"/>
    <property type="evidence" value="ECO:0007669"/>
    <property type="project" value="TreeGrafter"/>
</dbReference>
<dbReference type="EMBL" id="KN846996">
    <property type="protein sequence ID" value="KIW89167.1"/>
    <property type="molecule type" value="Genomic_DNA"/>
</dbReference>
<evidence type="ECO:0000313" key="4">
    <source>
        <dbReference type="Proteomes" id="UP000053789"/>
    </source>
</evidence>
<dbReference type="Gene3D" id="3.40.50.10090">
    <property type="match status" value="1"/>
</dbReference>
<protein>
    <recommendedName>
        <fullName evidence="2">Tetrapyrrole biosynthesis uroporphyrinogen III synthase domain-containing protein</fullName>
    </recommendedName>
</protein>
<reference evidence="3" key="1">
    <citation type="submission" date="2015-01" db="EMBL/GenBank/DDBJ databases">
        <title>The Genome Sequence of Cladophialophora bantiana CBS 173.52.</title>
        <authorList>
            <consortium name="The Broad Institute Genomics Platform"/>
            <person name="Cuomo C."/>
            <person name="de Hoog S."/>
            <person name="Gorbushina A."/>
            <person name="Stielow B."/>
            <person name="Teixiera M."/>
            <person name="Abouelleil A."/>
            <person name="Chapman S.B."/>
            <person name="Priest M."/>
            <person name="Young S.K."/>
            <person name="Wortman J."/>
            <person name="Nusbaum C."/>
            <person name="Birren B."/>
        </authorList>
    </citation>
    <scope>NUCLEOTIDE SEQUENCE [LARGE SCALE GENOMIC DNA]</scope>
    <source>
        <strain evidence="3">CBS 173.52</strain>
    </source>
</reference>
<feature type="region of interest" description="Disordered" evidence="1">
    <location>
        <begin position="31"/>
        <end position="51"/>
    </location>
</feature>
<gene>
    <name evidence="3" type="ORF">Z519_10019</name>
</gene>
<dbReference type="VEuPathDB" id="FungiDB:Z519_10019"/>
<evidence type="ECO:0000313" key="3">
    <source>
        <dbReference type="EMBL" id="KIW89167.1"/>
    </source>
</evidence>
<dbReference type="Proteomes" id="UP000053789">
    <property type="component" value="Unassembled WGS sequence"/>
</dbReference>
<dbReference type="GO" id="GO:0006780">
    <property type="term" value="P:uroporphyrinogen III biosynthetic process"/>
    <property type="evidence" value="ECO:0007669"/>
    <property type="project" value="InterPro"/>
</dbReference>
<dbReference type="UniPathway" id="UPA00251">
    <property type="reaction ID" value="UER00320"/>
</dbReference>
<keyword evidence="4" id="KW-1185">Reference proteome</keyword>
<proteinExistence type="predicted"/>
<dbReference type="Pfam" id="PF02602">
    <property type="entry name" value="HEM4"/>
    <property type="match status" value="1"/>
</dbReference>